<proteinExistence type="predicted"/>
<dbReference type="Proteomes" id="UP000800093">
    <property type="component" value="Unassembled WGS sequence"/>
</dbReference>
<dbReference type="PANTHER" id="PTHR44167:SF24">
    <property type="entry name" value="SERINE_THREONINE-PROTEIN KINASE CHK2"/>
    <property type="match status" value="1"/>
</dbReference>
<dbReference type="GO" id="GO:0005524">
    <property type="term" value="F:ATP binding"/>
    <property type="evidence" value="ECO:0007669"/>
    <property type="project" value="InterPro"/>
</dbReference>
<keyword evidence="3" id="KW-1185">Reference proteome</keyword>
<dbReference type="Pfam" id="PF13424">
    <property type="entry name" value="TPR_12"/>
    <property type="match status" value="2"/>
</dbReference>
<dbReference type="AlphaFoldDB" id="A0A9P4JZ29"/>
<dbReference type="PROSITE" id="PS00108">
    <property type="entry name" value="PROTEIN_KINASE_ST"/>
    <property type="match status" value="1"/>
</dbReference>
<evidence type="ECO:0000259" key="1">
    <source>
        <dbReference type="PROSITE" id="PS50011"/>
    </source>
</evidence>
<dbReference type="InterPro" id="IPR008271">
    <property type="entry name" value="Ser/Thr_kinase_AS"/>
</dbReference>
<dbReference type="OrthoDB" id="626167at2759"/>
<dbReference type="GO" id="GO:0004674">
    <property type="term" value="F:protein serine/threonine kinase activity"/>
    <property type="evidence" value="ECO:0007669"/>
    <property type="project" value="TreeGrafter"/>
</dbReference>
<dbReference type="Gene3D" id="1.10.510.10">
    <property type="entry name" value="Transferase(Phosphotransferase) domain 1"/>
    <property type="match status" value="1"/>
</dbReference>
<comment type="caution">
    <text evidence="2">The sequence shown here is derived from an EMBL/GenBank/DDBJ whole genome shotgun (WGS) entry which is preliminary data.</text>
</comment>
<dbReference type="GO" id="GO:0044773">
    <property type="term" value="P:mitotic DNA damage checkpoint signaling"/>
    <property type="evidence" value="ECO:0007669"/>
    <property type="project" value="TreeGrafter"/>
</dbReference>
<dbReference type="EMBL" id="ML986718">
    <property type="protein sequence ID" value="KAF2259193.1"/>
    <property type="molecule type" value="Genomic_DNA"/>
</dbReference>
<dbReference type="InterPro" id="IPR000719">
    <property type="entry name" value="Prot_kinase_dom"/>
</dbReference>
<dbReference type="SUPFAM" id="SSF48452">
    <property type="entry name" value="TPR-like"/>
    <property type="match status" value="2"/>
</dbReference>
<dbReference type="SMART" id="SM00220">
    <property type="entry name" value="S_TKc"/>
    <property type="match status" value="1"/>
</dbReference>
<dbReference type="InterPro" id="IPR011009">
    <property type="entry name" value="Kinase-like_dom_sf"/>
</dbReference>
<evidence type="ECO:0000313" key="3">
    <source>
        <dbReference type="Proteomes" id="UP000800093"/>
    </source>
</evidence>
<reference evidence="3" key="1">
    <citation type="journal article" date="2020" name="Stud. Mycol.">
        <title>101 Dothideomycetes genomes: A test case for predicting lifestyles and emergence of pathogens.</title>
        <authorList>
            <person name="Haridas S."/>
            <person name="Albert R."/>
            <person name="Binder M."/>
            <person name="Bloem J."/>
            <person name="LaButti K."/>
            <person name="Salamov A."/>
            <person name="Andreopoulos B."/>
            <person name="Baker S."/>
            <person name="Barry K."/>
            <person name="Bills G."/>
            <person name="Bluhm B."/>
            <person name="Cannon C."/>
            <person name="Castanera R."/>
            <person name="Culley D."/>
            <person name="Daum C."/>
            <person name="Ezra D."/>
            <person name="Gonzalez J."/>
            <person name="Henrissat B."/>
            <person name="Kuo A."/>
            <person name="Liang C."/>
            <person name="Lipzen A."/>
            <person name="Lutzoni F."/>
            <person name="Magnuson J."/>
            <person name="Mondo S."/>
            <person name="Nolan M."/>
            <person name="Ohm R."/>
            <person name="Pangilinan J."/>
            <person name="Park H.-J."/>
            <person name="Ramirez L."/>
            <person name="Alfaro M."/>
            <person name="Sun H."/>
            <person name="Tritt A."/>
            <person name="Yoshinaga Y."/>
            <person name="Zwiers L.-H."/>
            <person name="Turgeon B."/>
            <person name="Goodwin S."/>
            <person name="Spatafora J."/>
            <person name="Crous P."/>
            <person name="Grigoriev I."/>
        </authorList>
    </citation>
    <scope>NUCLEOTIDE SEQUENCE [LARGE SCALE GENOMIC DNA]</scope>
    <source>
        <strain evidence="3">CBS 304.66</strain>
    </source>
</reference>
<protein>
    <submittedName>
        <fullName evidence="2">Kinase-like protein</fullName>
    </submittedName>
</protein>
<gene>
    <name evidence="2" type="ORF">CC78DRAFT_537301</name>
</gene>
<accession>A0A9P4JZ29</accession>
<evidence type="ECO:0000313" key="2">
    <source>
        <dbReference type="EMBL" id="KAF2259193.1"/>
    </source>
</evidence>
<dbReference type="GO" id="GO:0005634">
    <property type="term" value="C:nucleus"/>
    <property type="evidence" value="ECO:0007669"/>
    <property type="project" value="TreeGrafter"/>
</dbReference>
<organism evidence="2 3">
    <name type="scientific">Lojkania enalia</name>
    <dbReference type="NCBI Taxonomy" id="147567"/>
    <lineage>
        <taxon>Eukaryota</taxon>
        <taxon>Fungi</taxon>
        <taxon>Dikarya</taxon>
        <taxon>Ascomycota</taxon>
        <taxon>Pezizomycotina</taxon>
        <taxon>Dothideomycetes</taxon>
        <taxon>Pleosporomycetidae</taxon>
        <taxon>Pleosporales</taxon>
        <taxon>Pleosporales incertae sedis</taxon>
        <taxon>Lojkania</taxon>
    </lineage>
</organism>
<feature type="domain" description="Protein kinase" evidence="1">
    <location>
        <begin position="57"/>
        <end position="367"/>
    </location>
</feature>
<dbReference type="CDD" id="cd00180">
    <property type="entry name" value="PKc"/>
    <property type="match status" value="1"/>
</dbReference>
<sequence>MDLFTSSYAASQFSTISLSTVDSLLGQSDSRPHQEFIQFLQYAISLNVPILPVTWEPAFEALGPDGTTGRVNQSPLNSEFILAYKRFNPRVTDPRMSANAYRSLQYSAMASEMTVLSNPVIRSHPNIITLQGICFELSSATGDVWPVLVFERAALGDLEKFVSQHESLNLEDLLSICGYIAKAIKIMHQCGVAHGDLKPGNVVVQEDVEQSAQGIKVIDFGFSSYNSADEDFVRVARTEPWEAPEWHNRGFTLQAAKAMDIYSFGLLCMWLFFREETLADLNFPSATIAIAFAKQNPEATAKIQALKKCDDELLAFALRLLEQKPGVEDGVRARMQQGLISALALDPEKRPSSMDPFIELFCDPEYLTDPEPSGPLAIVNPPDWHGNLQIENSFFNLETCDFRVHSFLAQSLVSMAQGEGCDTCSSNAAFQLALCYLLGFGVQADKKESDKWLHASSKTAAEMSNTLQRIRQRELGDPVTESLTRLGYSGSLNITYEQDGVLGEAIQQYQNMVLAQENLFGPAHFSPIRLRGILVTLLRWNNQFQESLSLALYSLKIGEDLDIHQLDLLGLKAGLVEAYMSLGEMEKAEFFARGIEEAYAAGPYKDHVARLRNQGVLARILLERENYEEAVELGQEAEQNCISKLGIHHDITLSVRRSLVTAYDRVGNLEKAVEVNERLLEAREKCNVADDPILIEDLSRLSVQYCLLGKHDAAQRCYHRIDALVAENIKNAAPAVNSANNYATHLISRGELDKAVTILKYLFVQFEASLGPKRGEFILVMGNLAAAYQFLEQWESAEPLERRVWEARRELLGNSHPHTITALRNLATNLLRQNRFAEAAALRQEELCILESVPETSDETKISVVSEIARILVSAKDWAGALPFFEQELEWKHPKGGKTPSKSLSGMALVATCFIKLDHVSKARPMILNFINQVQRGGNESADNIIPCVISLAAACLERECLIEAEQVLVIGVFLSQQLSASSSDLRLKLEAEVDQFLKRRGTEDMSLVFNPSNILPEGT</sequence>
<name>A0A9P4JZ29_9PLEO</name>
<dbReference type="Gene3D" id="1.25.40.10">
    <property type="entry name" value="Tetratricopeptide repeat domain"/>
    <property type="match status" value="3"/>
</dbReference>
<dbReference type="SUPFAM" id="SSF56112">
    <property type="entry name" value="Protein kinase-like (PK-like)"/>
    <property type="match status" value="1"/>
</dbReference>
<dbReference type="GO" id="GO:0005737">
    <property type="term" value="C:cytoplasm"/>
    <property type="evidence" value="ECO:0007669"/>
    <property type="project" value="TreeGrafter"/>
</dbReference>
<dbReference type="PROSITE" id="PS50011">
    <property type="entry name" value="PROTEIN_KINASE_DOM"/>
    <property type="match status" value="1"/>
</dbReference>
<dbReference type="Pfam" id="PF00069">
    <property type="entry name" value="Pkinase"/>
    <property type="match status" value="1"/>
</dbReference>
<dbReference type="InterPro" id="IPR011990">
    <property type="entry name" value="TPR-like_helical_dom_sf"/>
</dbReference>
<dbReference type="PANTHER" id="PTHR44167">
    <property type="entry name" value="OVARIAN-SPECIFIC SERINE/THREONINE-PROTEIN KINASE LOK-RELATED"/>
    <property type="match status" value="1"/>
</dbReference>